<keyword evidence="3" id="KW-1185">Reference proteome</keyword>
<feature type="chain" id="PRO_5045535444" description="DUF4829 domain-containing protein" evidence="1">
    <location>
        <begin position="24"/>
        <end position="145"/>
    </location>
</feature>
<dbReference type="EMBL" id="JBHSNQ010000179">
    <property type="protein sequence ID" value="MFC5542735.1"/>
    <property type="molecule type" value="Genomic_DNA"/>
</dbReference>
<dbReference type="PROSITE" id="PS51257">
    <property type="entry name" value="PROKAR_LIPOPROTEIN"/>
    <property type="match status" value="1"/>
</dbReference>
<organism evidence="2 3">
    <name type="scientific">Ureibacillus suwonensis</name>
    <dbReference type="NCBI Taxonomy" id="313007"/>
    <lineage>
        <taxon>Bacteria</taxon>
        <taxon>Bacillati</taxon>
        <taxon>Bacillota</taxon>
        <taxon>Bacilli</taxon>
        <taxon>Bacillales</taxon>
        <taxon>Caryophanaceae</taxon>
        <taxon>Ureibacillus</taxon>
    </lineage>
</organism>
<reference evidence="3" key="1">
    <citation type="journal article" date="2019" name="Int. J. Syst. Evol. Microbiol.">
        <title>The Global Catalogue of Microorganisms (GCM) 10K type strain sequencing project: providing services to taxonomists for standard genome sequencing and annotation.</title>
        <authorList>
            <consortium name="The Broad Institute Genomics Platform"/>
            <consortium name="The Broad Institute Genome Sequencing Center for Infectious Disease"/>
            <person name="Wu L."/>
            <person name="Ma J."/>
        </authorList>
    </citation>
    <scope>NUCLEOTIDE SEQUENCE [LARGE SCALE GENOMIC DNA]</scope>
    <source>
        <strain evidence="3">CCUG 56331</strain>
    </source>
</reference>
<evidence type="ECO:0008006" key="4">
    <source>
        <dbReference type="Google" id="ProtNLM"/>
    </source>
</evidence>
<keyword evidence="1" id="KW-0732">Signal</keyword>
<evidence type="ECO:0000313" key="2">
    <source>
        <dbReference type="EMBL" id="MFC5542735.1"/>
    </source>
</evidence>
<evidence type="ECO:0000313" key="3">
    <source>
        <dbReference type="Proteomes" id="UP001595978"/>
    </source>
</evidence>
<comment type="caution">
    <text evidence="2">The sequence shown here is derived from an EMBL/GenBank/DDBJ whole genome shotgun (WGS) entry which is preliminary data.</text>
</comment>
<feature type="signal peptide" evidence="1">
    <location>
        <begin position="1"/>
        <end position="23"/>
    </location>
</feature>
<protein>
    <recommendedName>
        <fullName evidence="4">DUF4829 domain-containing protein</fullName>
    </recommendedName>
</protein>
<dbReference type="Proteomes" id="UP001595978">
    <property type="component" value="Unassembled WGS sequence"/>
</dbReference>
<dbReference type="RefSeq" id="WP_342580455.1">
    <property type="nucleotide sequence ID" value="NZ_JBHSNQ010000179.1"/>
</dbReference>
<proteinExistence type="predicted"/>
<evidence type="ECO:0000256" key="1">
    <source>
        <dbReference type="SAM" id="SignalP"/>
    </source>
</evidence>
<gene>
    <name evidence="2" type="ORF">ACFPOH_13575</name>
</gene>
<sequence length="145" mass="17105">MNAKKWVYFLGFICLIFVLTACAKNGETKDAVIEMEKSRHFTEEEIHEAMEAVKEQFQSFEGCHLTKLWYSEEDYEKEIEVYVNSGDEVRKSLKKEDMIILFSNFKTGPSSINQGFNPDSTYTDWMWILKRNSKTGKWQVIDWGY</sequence>
<name>A0ABW0RGM0_9BACL</name>
<accession>A0ABW0RGM0</accession>